<feature type="zinc finger region" description="UBR-type" evidence="9">
    <location>
        <begin position="190"/>
        <end position="260"/>
    </location>
</feature>
<feature type="non-terminal residue" evidence="13">
    <location>
        <position position="1"/>
    </location>
</feature>
<dbReference type="InterPro" id="IPR003126">
    <property type="entry name" value="Znf_UBR"/>
</dbReference>
<sequence length="2099" mass="234685">GLSLSRAKGFMLVELHVNSTVIVHNLVEQCGISATANSCAKIQEIANGLEKSNLGSETSGFDPRSLCCSLVRFLRSFMAVNMEIDSPSESQPLRARDRIIRRLVQYGVPEEQLDQPGLVAFVKEKKASIDDIVSVIFPADPELAGVSQDSKLGSKRTFQECLVWLQWLMFEGDPVAALRGLANMSIGQRGVCGAVWGRTDIAYRCKTCEHDPTCAICVPCFENGDHTGHDYNVIYTGGGCCDCGDVTAWKREGFCSLHKGAENVQPLPEEVANTVSPVLGSLFNCWKDRLTVASDSAPKRKKVANDLTFAIADMLLEFCKHSESLLSFIAKLLYSSTGLLSVLVRAERFSSNDVVKKLHEVFLKLLGEPTFKYEFAKVFLAYYPSLIKEAIKEGSDLPLKRYPLVSMFSVQILTVPTLTPRLVKEISLLTMLLGCLENIFISCAENGRLQVSRWVHLYEATIRVVEDIRFVMSHVGMNPQKRETGQHIEEENENVHLPFVLGHFIANIHVLFVDGAFSDASKGQVDDEIGWGSNRNESDDGDDLRHAKVGRISEESSACNVTTRNSAFASPKVLEIKSDASSHLLPYSVTWLIHECLRAFENWLGVENAPGVLPSGIGNFSAFKRTISNLRRGKLKTNDEIGSEKYLLTSSDDSAMEEDFPVESDGLRFLSSPDWPQIVYDVSSQDISVHIPFHRFLSMLLQKALRRYFGESEVLDVTDICAANSSSTIYDDFFGHALRGSHPYGFSAFIMENPLRIRVFCAEVHAGMWRKNGDAALLSCECYRSMRWSEQGLELDLFLLQCCAALAPEDLFVSRVLERFGLSNYLSLNLEQSSEYEPVLVQEMLILIIQIVKERRFCGLTTAENLKRELIYKLSIGDATHSQLVKSLPRDLSKFDKLQDVIDTVAAYSNPSGFNQGMYSLRWPFWKELDLYHPRWNSKDLQVAEERYLRFCSVSALTTQLPKWSNIYPPLKGIARIGTCKVVLEIIRAVLFYAVVTFKSAESRAPDSVLLPALHLLSLSLDICFQQKENGDNAFNNIAQIPVVEFSGEIIDESSSYGVGEQSLLSLLVLLMEMNKKENDDSSVEPGGLSSLVESLLKKFAELDDSCMIKLQKLAPGLVNHIPECVPTGDPSVSLSASDSEKRKAKARERQAAIMEKMRAQQTKFMASIESNVDDGSQLCHEGDVDAEHDSEESKQVVCCLCHDHSSRHPISFLILLQKSRLVSSVDKGPPSWTQLRRSDKEHMPVANTKEIDIMAINQNSGSSESTSSSDLAQSVQNAANELASSGQPGEVNPFLQYIKNHFPALGNCQLPDMSDEKEKSPYTFETLEQVMYASIRDEMNDLLSSSNLMNEDENVPSDEGNSNVKTTGSVLLGKYAADFVREISVISSASGNAWNENASVESTSHHLANDGFGPTDCDGVHLSSCGHAVHQGCLSRYLSSLKERFSVDVRIENFLSVEMCYYVQIKENSQSLFLLVGIQACQDREIDYIDKSVRRIVFEGGHIVDPDQGEILCPVCRRLVNCVLPTLHGELHNPLVFSTSSIHNTAPFADSNDTTYSLRLQQALNLLKSAADAVGKDKFLKAIPLHHIDKTRPNVENFSFVLSKMYFPGKQEKLPRFSKINHSLLMWDTLKYSLTSMEIVTRCGKTSFTPNFALSAMYEELKSSSGFILYMLLKLVQKTRSKNSIHVLQRFRGVALFAESICSGVSLSYADNVNSGRGDMLSFLKHIEMDPSSTAMCFWNQASDPVLAHDPFSTLMWVLFCLPQPFLTCEESLLSLVHAFYMVAVTQAIILYSEKSQDKSSPESALSDCMITDINKIMGESGCASQYFVSNYFDPTVDIKDAIRRFSFPYLRRCALLWKILYSSIPPPFCDEENTSNRSWNIPRDTMDSVDIKMFEITKIQELENMFKIPPLDVVLKDELSRSSVSNWCHHFCKEFESQRIQRNIHVTPAVPFELMRLPKVYQDLLQRCIKQRCPECKSRLDEPALCLLCGKLCSPSWKSCCRESACQTHSATCGAGTGVFLLTKRTTILLQRSARQAPWPSPYLDAFGEEDFEMSRGKPLFLNEERYAALTYMVASHGLDRSSKVLGQTTIGSFFLV</sequence>
<dbReference type="Pfam" id="PF02207">
    <property type="entry name" value="zf-UBR"/>
    <property type="match status" value="1"/>
</dbReference>
<accession>A0A2Z6NQY0</accession>
<dbReference type="InterPro" id="IPR055194">
    <property type="entry name" value="UBR1-like_WH"/>
</dbReference>
<evidence type="ECO:0000256" key="10">
    <source>
        <dbReference type="RuleBase" id="RU366018"/>
    </source>
</evidence>
<comment type="function">
    <text evidence="10">Ubiquitin ligase protein which is a component of the N-end rule pathway. Recognizes and binds to proteins bearing specific N-terminal residues that are destabilizing according to the N-end rule, leading to their ubiquitination and subsequent degradation.</text>
</comment>
<evidence type="ECO:0000256" key="1">
    <source>
        <dbReference type="ARBA" id="ARBA00000900"/>
    </source>
</evidence>
<dbReference type="GO" id="GO:0016567">
    <property type="term" value="P:protein ubiquitination"/>
    <property type="evidence" value="ECO:0007669"/>
    <property type="project" value="UniProtKB-UniRule"/>
</dbReference>
<protein>
    <recommendedName>
        <fullName evidence="10">E3 ubiquitin-protein ligase</fullName>
        <ecNumber evidence="10">2.3.2.27</ecNumber>
    </recommendedName>
</protein>
<evidence type="ECO:0000256" key="11">
    <source>
        <dbReference type="SAM" id="MobiDB-lite"/>
    </source>
</evidence>
<evidence type="ECO:0000256" key="2">
    <source>
        <dbReference type="ARBA" id="ARBA00004906"/>
    </source>
</evidence>
<dbReference type="GO" id="GO:0008270">
    <property type="term" value="F:zinc ion binding"/>
    <property type="evidence" value="ECO:0007669"/>
    <property type="project" value="UniProtKB-UniRule"/>
</dbReference>
<dbReference type="FunFam" id="2.10.110.30:FF:000002">
    <property type="entry name" value="Putative e3 ubiquitin-protein ligase ubr3"/>
    <property type="match status" value="1"/>
</dbReference>
<dbReference type="CDD" id="cd19673">
    <property type="entry name" value="UBR-box_UBR3"/>
    <property type="match status" value="1"/>
</dbReference>
<dbReference type="UniPathway" id="UPA00143"/>
<dbReference type="Pfam" id="PF22960">
    <property type="entry name" value="WHD_UBR1"/>
    <property type="match status" value="1"/>
</dbReference>
<dbReference type="Pfam" id="PF18995">
    <property type="entry name" value="PRT6_C"/>
    <property type="match status" value="1"/>
</dbReference>
<evidence type="ECO:0000256" key="3">
    <source>
        <dbReference type="ARBA" id="ARBA00022679"/>
    </source>
</evidence>
<keyword evidence="4 10" id="KW-0479">Metal-binding</keyword>
<dbReference type="EC" id="2.3.2.27" evidence="10"/>
<feature type="domain" description="UBR-type" evidence="12">
    <location>
        <begin position="190"/>
        <end position="260"/>
    </location>
</feature>
<dbReference type="GO" id="GO:0005737">
    <property type="term" value="C:cytoplasm"/>
    <property type="evidence" value="ECO:0007669"/>
    <property type="project" value="TreeGrafter"/>
</dbReference>
<comment type="catalytic activity">
    <reaction evidence="1 10">
        <text>S-ubiquitinyl-[E2 ubiquitin-conjugating enzyme]-L-cysteine + [acceptor protein]-L-lysine = [E2 ubiquitin-conjugating enzyme]-L-cysteine + N(6)-ubiquitinyl-[acceptor protein]-L-lysine.</text>
        <dbReference type="EC" id="2.3.2.27"/>
    </reaction>
</comment>
<evidence type="ECO:0000256" key="4">
    <source>
        <dbReference type="ARBA" id="ARBA00022723"/>
    </source>
</evidence>
<feature type="compositionally biased region" description="Polar residues" evidence="11">
    <location>
        <begin position="1276"/>
        <end position="1288"/>
    </location>
</feature>
<dbReference type="SUPFAM" id="SSF46785">
    <property type="entry name" value="Winged helix' DNA-binding domain"/>
    <property type="match status" value="1"/>
</dbReference>
<evidence type="ECO:0000313" key="14">
    <source>
        <dbReference type="Proteomes" id="UP000242715"/>
    </source>
</evidence>
<keyword evidence="3 10" id="KW-0808">Transferase</keyword>
<dbReference type="SMART" id="SM00396">
    <property type="entry name" value="ZnF_UBR1"/>
    <property type="match status" value="1"/>
</dbReference>
<dbReference type="Proteomes" id="UP000242715">
    <property type="component" value="Unassembled WGS sequence"/>
</dbReference>
<name>A0A2Z6NQY0_TRISU</name>
<dbReference type="PROSITE" id="PS51157">
    <property type="entry name" value="ZF_UBR"/>
    <property type="match status" value="1"/>
</dbReference>
<reference evidence="14" key="1">
    <citation type="journal article" date="2017" name="Front. Plant Sci.">
        <title>Climate Clever Clovers: New Paradigm to Reduce the Environmental Footprint of Ruminants by Breeding Low Methanogenic Forages Utilizing Haplotype Variation.</title>
        <authorList>
            <person name="Kaur P."/>
            <person name="Appels R."/>
            <person name="Bayer P.E."/>
            <person name="Keeble-Gagnere G."/>
            <person name="Wang J."/>
            <person name="Hirakawa H."/>
            <person name="Shirasawa K."/>
            <person name="Vercoe P."/>
            <person name="Stefanova K."/>
            <person name="Durmic Z."/>
            <person name="Nichols P."/>
            <person name="Revell C."/>
            <person name="Isobe S.N."/>
            <person name="Edwards D."/>
            <person name="Erskine W."/>
        </authorList>
    </citation>
    <scope>NUCLEOTIDE SEQUENCE [LARGE SCALE GENOMIC DNA]</scope>
    <source>
        <strain evidence="14">cv. Daliak</strain>
    </source>
</reference>
<dbReference type="EMBL" id="DF974217">
    <property type="protein sequence ID" value="GAU46471.1"/>
    <property type="molecule type" value="Genomic_DNA"/>
</dbReference>
<keyword evidence="14" id="KW-1185">Reference proteome</keyword>
<feature type="region of interest" description="Disordered" evidence="11">
    <location>
        <begin position="1260"/>
        <end position="1288"/>
    </location>
</feature>
<evidence type="ECO:0000313" key="13">
    <source>
        <dbReference type="EMBL" id="GAU46471.1"/>
    </source>
</evidence>
<evidence type="ECO:0000256" key="5">
    <source>
        <dbReference type="ARBA" id="ARBA00022771"/>
    </source>
</evidence>
<evidence type="ECO:0000259" key="12">
    <source>
        <dbReference type="PROSITE" id="PS51157"/>
    </source>
</evidence>
<dbReference type="InterPro" id="IPR044046">
    <property type="entry name" value="E3_ligase_UBR-like_C"/>
</dbReference>
<evidence type="ECO:0000256" key="7">
    <source>
        <dbReference type="ARBA" id="ARBA00022833"/>
    </source>
</evidence>
<evidence type="ECO:0000256" key="6">
    <source>
        <dbReference type="ARBA" id="ARBA00022786"/>
    </source>
</evidence>
<keyword evidence="7 10" id="KW-0862">Zinc</keyword>
<evidence type="ECO:0000256" key="8">
    <source>
        <dbReference type="ARBA" id="ARBA00046341"/>
    </source>
</evidence>
<dbReference type="PANTHER" id="PTHR21497">
    <property type="entry name" value="UBIQUITIN LIGASE E3 ALPHA-RELATED"/>
    <property type="match status" value="1"/>
</dbReference>
<keyword evidence="5 10" id="KW-0863">Zinc-finger</keyword>
<gene>
    <name evidence="13" type="ORF">TSUD_176990</name>
</gene>
<dbReference type="GO" id="GO:0061630">
    <property type="term" value="F:ubiquitin protein ligase activity"/>
    <property type="evidence" value="ECO:0007669"/>
    <property type="project" value="UniProtKB-UniRule"/>
</dbReference>
<proteinExistence type="inferred from homology"/>
<dbReference type="PANTHER" id="PTHR21497:SF53">
    <property type="entry name" value="E3 UBIQUITIN-PROTEIN LIGASE PRT6"/>
    <property type="match status" value="1"/>
</dbReference>
<dbReference type="InterPro" id="IPR039164">
    <property type="entry name" value="UBR1-like"/>
</dbReference>
<dbReference type="GO" id="GO:0071596">
    <property type="term" value="P:ubiquitin-dependent protein catabolic process via the N-end rule pathway"/>
    <property type="evidence" value="ECO:0007669"/>
    <property type="project" value="UniProtKB-UniRule"/>
</dbReference>
<keyword evidence="6 10" id="KW-0833">Ubl conjugation pathway</keyword>
<evidence type="ECO:0000256" key="9">
    <source>
        <dbReference type="PROSITE-ProRule" id="PRU00508"/>
    </source>
</evidence>
<dbReference type="GO" id="GO:0000151">
    <property type="term" value="C:ubiquitin ligase complex"/>
    <property type="evidence" value="ECO:0007669"/>
    <property type="project" value="TreeGrafter"/>
</dbReference>
<dbReference type="Gene3D" id="2.10.110.30">
    <property type="match status" value="1"/>
</dbReference>
<dbReference type="OrthoDB" id="26387at2759"/>
<organism evidence="13 14">
    <name type="scientific">Trifolium subterraneum</name>
    <name type="common">Subterranean clover</name>
    <dbReference type="NCBI Taxonomy" id="3900"/>
    <lineage>
        <taxon>Eukaryota</taxon>
        <taxon>Viridiplantae</taxon>
        <taxon>Streptophyta</taxon>
        <taxon>Embryophyta</taxon>
        <taxon>Tracheophyta</taxon>
        <taxon>Spermatophyta</taxon>
        <taxon>Magnoliopsida</taxon>
        <taxon>eudicotyledons</taxon>
        <taxon>Gunneridae</taxon>
        <taxon>Pentapetalae</taxon>
        <taxon>rosids</taxon>
        <taxon>fabids</taxon>
        <taxon>Fabales</taxon>
        <taxon>Fabaceae</taxon>
        <taxon>Papilionoideae</taxon>
        <taxon>50 kb inversion clade</taxon>
        <taxon>NPAAA clade</taxon>
        <taxon>Hologalegina</taxon>
        <taxon>IRL clade</taxon>
        <taxon>Trifolieae</taxon>
        <taxon>Trifolium</taxon>
    </lineage>
</organism>
<feature type="compositionally biased region" description="Low complexity" evidence="11">
    <location>
        <begin position="1261"/>
        <end position="1275"/>
    </location>
</feature>
<comment type="pathway">
    <text evidence="2 10">Protein modification; protein ubiquitination.</text>
</comment>
<comment type="similarity">
    <text evidence="8 10">Belongs to the E3 ubiquitin-protein ligase UBR1-like family.</text>
</comment>
<dbReference type="InterPro" id="IPR036390">
    <property type="entry name" value="WH_DNA-bd_sf"/>
</dbReference>